<keyword evidence="1" id="KW-0472">Membrane</keyword>
<evidence type="ECO:0000313" key="2">
    <source>
        <dbReference type="EMBL" id="JAD91597.1"/>
    </source>
</evidence>
<reference evidence="2" key="2">
    <citation type="journal article" date="2015" name="Data Brief">
        <title>Shoot transcriptome of the giant reed, Arundo donax.</title>
        <authorList>
            <person name="Barrero R.A."/>
            <person name="Guerrero F.D."/>
            <person name="Moolhuijzen P."/>
            <person name="Goolsby J.A."/>
            <person name="Tidwell J."/>
            <person name="Bellgard S.E."/>
            <person name="Bellgard M.I."/>
        </authorList>
    </citation>
    <scope>NUCLEOTIDE SEQUENCE</scope>
    <source>
        <tissue evidence="2">Shoot tissue taken approximately 20 cm above the soil surface</tissue>
    </source>
</reference>
<reference evidence="2" key="1">
    <citation type="submission" date="2014-09" db="EMBL/GenBank/DDBJ databases">
        <authorList>
            <person name="Magalhaes I.L.F."/>
            <person name="Oliveira U."/>
            <person name="Santos F.R."/>
            <person name="Vidigal T.H.D.A."/>
            <person name="Brescovit A.D."/>
            <person name="Santos A.J."/>
        </authorList>
    </citation>
    <scope>NUCLEOTIDE SEQUENCE</scope>
    <source>
        <tissue evidence="2">Shoot tissue taken approximately 20 cm above the soil surface</tissue>
    </source>
</reference>
<keyword evidence="1" id="KW-0812">Transmembrane</keyword>
<name>A0A0A9E6N4_ARUDO</name>
<feature type="transmembrane region" description="Helical" evidence="1">
    <location>
        <begin position="33"/>
        <end position="51"/>
    </location>
</feature>
<accession>A0A0A9E6N4</accession>
<sequence length="119" mass="13440">MVRGLKVSQNLHSSLNTMDTGAFLFGTGPIKRAASIVNICSFYIYIYSFYIKRSASTFPPQKTSMFKVSLQYFEVPLHFTLGGKAFIMLAQYFCAFSSSWLMPAGEKMGYTIEMVTIRL</sequence>
<protein>
    <submittedName>
        <fullName evidence="2">Uncharacterized protein</fullName>
    </submittedName>
</protein>
<organism evidence="2">
    <name type="scientific">Arundo donax</name>
    <name type="common">Giant reed</name>
    <name type="synonym">Donax arundinaceus</name>
    <dbReference type="NCBI Taxonomy" id="35708"/>
    <lineage>
        <taxon>Eukaryota</taxon>
        <taxon>Viridiplantae</taxon>
        <taxon>Streptophyta</taxon>
        <taxon>Embryophyta</taxon>
        <taxon>Tracheophyta</taxon>
        <taxon>Spermatophyta</taxon>
        <taxon>Magnoliopsida</taxon>
        <taxon>Liliopsida</taxon>
        <taxon>Poales</taxon>
        <taxon>Poaceae</taxon>
        <taxon>PACMAD clade</taxon>
        <taxon>Arundinoideae</taxon>
        <taxon>Arundineae</taxon>
        <taxon>Arundo</taxon>
    </lineage>
</organism>
<evidence type="ECO:0000256" key="1">
    <source>
        <dbReference type="SAM" id="Phobius"/>
    </source>
</evidence>
<proteinExistence type="predicted"/>
<feature type="transmembrane region" description="Helical" evidence="1">
    <location>
        <begin position="72"/>
        <end position="93"/>
    </location>
</feature>
<keyword evidence="1" id="KW-1133">Transmembrane helix</keyword>
<dbReference type="EMBL" id="GBRH01206298">
    <property type="protein sequence ID" value="JAD91597.1"/>
    <property type="molecule type" value="Transcribed_RNA"/>
</dbReference>
<dbReference type="AlphaFoldDB" id="A0A0A9E6N4"/>